<proteinExistence type="predicted"/>
<reference evidence="2 3" key="1">
    <citation type="journal article" date="2016" name="Syst. Appl. Microbiol.">
        <title>Pararhizobium polonicum sp. nov. isolated from tumors on stone fruit rootstocks.</title>
        <authorList>
            <person name="Pulawska J."/>
            <person name="Kuzmanovic N."/>
            <person name="Willems A."/>
            <person name="Pothier J.F."/>
        </authorList>
    </citation>
    <scope>NUCLEOTIDE SEQUENCE [LARGE SCALE GENOMIC DNA]</scope>
    <source>
        <strain evidence="2 3">F5.1</strain>
    </source>
</reference>
<dbReference type="RefSeq" id="WP_068958103.1">
    <property type="nucleotide sequence ID" value="NZ_LGLV01000019.1"/>
</dbReference>
<keyword evidence="1" id="KW-0812">Transmembrane</keyword>
<gene>
    <name evidence="2" type="ORF">ADU59_25990</name>
</gene>
<dbReference type="STRING" id="1612624.ADU59_25990"/>
<dbReference type="OrthoDB" id="8421059at2"/>
<evidence type="ECO:0000313" key="3">
    <source>
        <dbReference type="Proteomes" id="UP000093111"/>
    </source>
</evidence>
<dbReference type="PATRIC" id="fig|1612624.7.peg.2915"/>
<dbReference type="EMBL" id="LGLV01000019">
    <property type="protein sequence ID" value="OBZ92508.1"/>
    <property type="molecule type" value="Genomic_DNA"/>
</dbReference>
<sequence>MATGLFSGSSAKKRLVDAPIEDQISEIRDEIASLAKLLSQRGAEASKDVRAKAAEATKDVRAKAHDARDQAEAGLHDLIENGEALFAELRGHYAATEKQVRHTVRKHPVATLGAAAALGLLVAALIRR</sequence>
<evidence type="ECO:0000313" key="2">
    <source>
        <dbReference type="EMBL" id="OBZ92508.1"/>
    </source>
</evidence>
<evidence type="ECO:0000256" key="1">
    <source>
        <dbReference type="SAM" id="Phobius"/>
    </source>
</evidence>
<keyword evidence="1" id="KW-0472">Membrane</keyword>
<dbReference type="AlphaFoldDB" id="A0A1C7NU14"/>
<keyword evidence="3" id="KW-1185">Reference proteome</keyword>
<keyword evidence="1" id="KW-1133">Transmembrane helix</keyword>
<dbReference type="Proteomes" id="UP000093111">
    <property type="component" value="Unassembled WGS sequence"/>
</dbReference>
<comment type="caution">
    <text evidence="2">The sequence shown here is derived from an EMBL/GenBank/DDBJ whole genome shotgun (WGS) entry which is preliminary data.</text>
</comment>
<organism evidence="2 3">
    <name type="scientific">Pararhizobium polonicum</name>
    <dbReference type="NCBI Taxonomy" id="1612624"/>
    <lineage>
        <taxon>Bacteria</taxon>
        <taxon>Pseudomonadati</taxon>
        <taxon>Pseudomonadota</taxon>
        <taxon>Alphaproteobacteria</taxon>
        <taxon>Hyphomicrobiales</taxon>
        <taxon>Rhizobiaceae</taxon>
        <taxon>Rhizobium/Agrobacterium group</taxon>
        <taxon>Pararhizobium</taxon>
    </lineage>
</organism>
<protein>
    <recommendedName>
        <fullName evidence="4">DUF883 domain-containing protein</fullName>
    </recommendedName>
</protein>
<name>A0A1C7NU14_9HYPH</name>
<evidence type="ECO:0008006" key="4">
    <source>
        <dbReference type="Google" id="ProtNLM"/>
    </source>
</evidence>
<accession>A0A1C7NU14</accession>
<feature type="transmembrane region" description="Helical" evidence="1">
    <location>
        <begin position="108"/>
        <end position="126"/>
    </location>
</feature>